<evidence type="ECO:0000313" key="3">
    <source>
        <dbReference type="Proteomes" id="UP000018936"/>
    </source>
</evidence>
<accession>V8N8R8</accession>
<feature type="compositionally biased region" description="Basic and acidic residues" evidence="1">
    <location>
        <begin position="22"/>
        <end position="33"/>
    </location>
</feature>
<reference evidence="2 3" key="1">
    <citation type="journal article" date="2013" name="Proc. Natl. Acad. Sci. U.S.A.">
        <title>The king cobra genome reveals dynamic gene evolution and adaptation in the snake venom system.</title>
        <authorList>
            <person name="Vonk F.J."/>
            <person name="Casewell N.R."/>
            <person name="Henkel C.V."/>
            <person name="Heimberg A.M."/>
            <person name="Jansen H.J."/>
            <person name="McCleary R.J."/>
            <person name="Kerkkamp H.M."/>
            <person name="Vos R.A."/>
            <person name="Guerreiro I."/>
            <person name="Calvete J.J."/>
            <person name="Wuster W."/>
            <person name="Woods A.E."/>
            <person name="Logan J.M."/>
            <person name="Harrison R.A."/>
            <person name="Castoe T.A."/>
            <person name="de Koning A.P."/>
            <person name="Pollock D.D."/>
            <person name="Yandell M."/>
            <person name="Calderon D."/>
            <person name="Renjifo C."/>
            <person name="Currier R.B."/>
            <person name="Salgado D."/>
            <person name="Pla D."/>
            <person name="Sanz L."/>
            <person name="Hyder A.S."/>
            <person name="Ribeiro J.M."/>
            <person name="Arntzen J.W."/>
            <person name="van den Thillart G.E."/>
            <person name="Boetzer M."/>
            <person name="Pirovano W."/>
            <person name="Dirks R.P."/>
            <person name="Spaink H.P."/>
            <person name="Duboule D."/>
            <person name="McGlinn E."/>
            <person name="Kini R.M."/>
            <person name="Richardson M.K."/>
        </authorList>
    </citation>
    <scope>NUCLEOTIDE SEQUENCE</scope>
    <source>
        <tissue evidence="2">Blood</tissue>
    </source>
</reference>
<keyword evidence="3" id="KW-1185">Reference proteome</keyword>
<protein>
    <submittedName>
        <fullName evidence="2">Uncharacterized protein</fullName>
    </submittedName>
</protein>
<dbReference type="AlphaFoldDB" id="V8N8R8"/>
<name>V8N8R8_OPHHA</name>
<sequence length="66" mass="7528">MGRREESGRKTGKEGRKKKRSEGKEGGKKEGQGGKRVQIRTRCQEKVAGLRPPREFACSKMREPRN</sequence>
<gene>
    <name evidence="2" type="ORF">L345_16237</name>
</gene>
<evidence type="ECO:0000313" key="2">
    <source>
        <dbReference type="EMBL" id="ETE58043.1"/>
    </source>
</evidence>
<dbReference type="Proteomes" id="UP000018936">
    <property type="component" value="Unassembled WGS sequence"/>
</dbReference>
<comment type="caution">
    <text evidence="2">The sequence shown here is derived from an EMBL/GenBank/DDBJ whole genome shotgun (WGS) entry which is preliminary data.</text>
</comment>
<organism evidence="2 3">
    <name type="scientific">Ophiophagus hannah</name>
    <name type="common">King cobra</name>
    <name type="synonym">Naja hannah</name>
    <dbReference type="NCBI Taxonomy" id="8665"/>
    <lineage>
        <taxon>Eukaryota</taxon>
        <taxon>Metazoa</taxon>
        <taxon>Chordata</taxon>
        <taxon>Craniata</taxon>
        <taxon>Vertebrata</taxon>
        <taxon>Euteleostomi</taxon>
        <taxon>Lepidosauria</taxon>
        <taxon>Squamata</taxon>
        <taxon>Bifurcata</taxon>
        <taxon>Unidentata</taxon>
        <taxon>Episquamata</taxon>
        <taxon>Toxicofera</taxon>
        <taxon>Serpentes</taxon>
        <taxon>Colubroidea</taxon>
        <taxon>Elapidae</taxon>
        <taxon>Elapinae</taxon>
        <taxon>Ophiophagus</taxon>
    </lineage>
</organism>
<evidence type="ECO:0000256" key="1">
    <source>
        <dbReference type="SAM" id="MobiDB-lite"/>
    </source>
</evidence>
<dbReference type="EMBL" id="AZIM01007333">
    <property type="protein sequence ID" value="ETE58043.1"/>
    <property type="molecule type" value="Genomic_DNA"/>
</dbReference>
<feature type="region of interest" description="Disordered" evidence="1">
    <location>
        <begin position="1"/>
        <end position="66"/>
    </location>
</feature>
<proteinExistence type="predicted"/>
<feature type="non-terminal residue" evidence="2">
    <location>
        <position position="1"/>
    </location>
</feature>
<feature type="compositionally biased region" description="Basic and acidic residues" evidence="1">
    <location>
        <begin position="1"/>
        <end position="14"/>
    </location>
</feature>